<keyword evidence="1" id="KW-0472">Membrane</keyword>
<name>A0A8S5TJ99_9CAUD</name>
<feature type="transmembrane region" description="Helical" evidence="1">
    <location>
        <begin position="6"/>
        <end position="26"/>
    </location>
</feature>
<evidence type="ECO:0000256" key="1">
    <source>
        <dbReference type="SAM" id="Phobius"/>
    </source>
</evidence>
<protein>
    <submittedName>
        <fullName evidence="2">Uncharacterized protein</fullName>
    </submittedName>
</protein>
<evidence type="ECO:0000313" key="2">
    <source>
        <dbReference type="EMBL" id="DAF63404.1"/>
    </source>
</evidence>
<accession>A0A8S5TJ99</accession>
<sequence length="35" mass="4231">MFFRWYSYNIGCCWFSIAAFSIFWLVDSGSFVEFC</sequence>
<keyword evidence="1" id="KW-1133">Transmembrane helix</keyword>
<keyword evidence="1" id="KW-0812">Transmembrane</keyword>
<proteinExistence type="predicted"/>
<dbReference type="EMBL" id="BK032839">
    <property type="protein sequence ID" value="DAF63404.1"/>
    <property type="molecule type" value="Genomic_DNA"/>
</dbReference>
<reference evidence="2" key="1">
    <citation type="journal article" date="2021" name="Proc. Natl. Acad. Sci. U.S.A.">
        <title>A Catalog of Tens of Thousands of Viruses from Human Metagenomes Reveals Hidden Associations with Chronic Diseases.</title>
        <authorList>
            <person name="Tisza M.J."/>
            <person name="Buck C.B."/>
        </authorList>
    </citation>
    <scope>NUCLEOTIDE SEQUENCE</scope>
    <source>
        <strain evidence="2">CtvI513</strain>
    </source>
</reference>
<organism evidence="2">
    <name type="scientific">Siphoviridae sp. ctvI513</name>
    <dbReference type="NCBI Taxonomy" id="2827965"/>
    <lineage>
        <taxon>Viruses</taxon>
        <taxon>Duplodnaviria</taxon>
        <taxon>Heunggongvirae</taxon>
        <taxon>Uroviricota</taxon>
        <taxon>Caudoviricetes</taxon>
    </lineage>
</organism>